<keyword evidence="6 12" id="KW-0418">Kinase</keyword>
<keyword evidence="4" id="KW-0808">Transferase</keyword>
<evidence type="ECO:0000256" key="5">
    <source>
        <dbReference type="ARBA" id="ARBA00022723"/>
    </source>
</evidence>
<dbReference type="PANTHER" id="PTHR13697:SF52">
    <property type="entry name" value="ATP-DEPENDENT 6-PHOSPHOFRUCTOKINASE 3"/>
    <property type="match status" value="1"/>
</dbReference>
<gene>
    <name evidence="12" type="ORF">FY030_15835</name>
</gene>
<dbReference type="Pfam" id="PF00365">
    <property type="entry name" value="PFK"/>
    <property type="match status" value="1"/>
</dbReference>
<keyword evidence="3" id="KW-0963">Cytoplasm</keyword>
<comment type="similarity">
    <text evidence="9">Belongs to the phosphofructokinase type A (PFKA) family.</text>
</comment>
<comment type="cofactor">
    <cofactor evidence="1">
        <name>Mg(2+)</name>
        <dbReference type="ChEBI" id="CHEBI:18420"/>
    </cofactor>
</comment>
<dbReference type="GO" id="GO:0061621">
    <property type="term" value="P:canonical glycolysis"/>
    <property type="evidence" value="ECO:0007669"/>
    <property type="project" value="TreeGrafter"/>
</dbReference>
<dbReference type="AlphaFoldDB" id="A0A5J6VA75"/>
<dbReference type="GO" id="GO:0048029">
    <property type="term" value="F:monosaccharide binding"/>
    <property type="evidence" value="ECO:0007669"/>
    <property type="project" value="TreeGrafter"/>
</dbReference>
<evidence type="ECO:0000313" key="12">
    <source>
        <dbReference type="EMBL" id="QFG69982.1"/>
    </source>
</evidence>
<reference evidence="12 13" key="1">
    <citation type="submission" date="2019-09" db="EMBL/GenBank/DDBJ databases">
        <title>Serinicoccus pratensis sp. nov., isolated from meadow soil.</title>
        <authorList>
            <person name="Zhang W."/>
        </authorList>
    </citation>
    <scope>NUCLEOTIDE SEQUENCE [LARGE SCALE GENOMIC DNA]</scope>
    <source>
        <strain evidence="12 13">W204</strain>
    </source>
</reference>
<dbReference type="GO" id="GO:0005945">
    <property type="term" value="C:6-phosphofructokinase complex"/>
    <property type="evidence" value="ECO:0007669"/>
    <property type="project" value="TreeGrafter"/>
</dbReference>
<evidence type="ECO:0000256" key="9">
    <source>
        <dbReference type="ARBA" id="ARBA00038478"/>
    </source>
</evidence>
<dbReference type="Proteomes" id="UP000326546">
    <property type="component" value="Chromosome"/>
</dbReference>
<dbReference type="UniPathway" id="UPA00109">
    <property type="reaction ID" value="UER00182"/>
</dbReference>
<evidence type="ECO:0000313" key="13">
    <source>
        <dbReference type="Proteomes" id="UP000326546"/>
    </source>
</evidence>
<keyword evidence="13" id="KW-1185">Reference proteome</keyword>
<evidence type="ECO:0000259" key="11">
    <source>
        <dbReference type="Pfam" id="PF00365"/>
    </source>
</evidence>
<dbReference type="Gene3D" id="3.40.50.460">
    <property type="entry name" value="Phosphofructokinase domain"/>
    <property type="match status" value="1"/>
</dbReference>
<evidence type="ECO:0000256" key="3">
    <source>
        <dbReference type="ARBA" id="ARBA00022490"/>
    </source>
</evidence>
<proteinExistence type="inferred from homology"/>
<dbReference type="GO" id="GO:0070095">
    <property type="term" value="F:fructose-6-phosphate binding"/>
    <property type="evidence" value="ECO:0007669"/>
    <property type="project" value="TreeGrafter"/>
</dbReference>
<dbReference type="Gene3D" id="3.40.50.450">
    <property type="match status" value="1"/>
</dbReference>
<dbReference type="GO" id="GO:0003872">
    <property type="term" value="F:6-phosphofructokinase activity"/>
    <property type="evidence" value="ECO:0007669"/>
    <property type="project" value="InterPro"/>
</dbReference>
<evidence type="ECO:0000256" key="4">
    <source>
        <dbReference type="ARBA" id="ARBA00022679"/>
    </source>
</evidence>
<feature type="region of interest" description="Disordered" evidence="10">
    <location>
        <begin position="37"/>
        <end position="70"/>
    </location>
</feature>
<feature type="domain" description="Phosphofructokinase" evidence="11">
    <location>
        <begin position="78"/>
        <end position="400"/>
    </location>
</feature>
<keyword evidence="7" id="KW-0460">Magnesium</keyword>
<organism evidence="12 13">
    <name type="scientific">Ornithinimicrobium pratense</name>
    <dbReference type="NCBI Taxonomy" id="2593973"/>
    <lineage>
        <taxon>Bacteria</taxon>
        <taxon>Bacillati</taxon>
        <taxon>Actinomycetota</taxon>
        <taxon>Actinomycetes</taxon>
        <taxon>Micrococcales</taxon>
        <taxon>Ornithinimicrobiaceae</taxon>
        <taxon>Ornithinimicrobium</taxon>
    </lineage>
</organism>
<accession>A0A5J6VA75</accession>
<dbReference type="GO" id="GO:0005524">
    <property type="term" value="F:ATP binding"/>
    <property type="evidence" value="ECO:0007669"/>
    <property type="project" value="TreeGrafter"/>
</dbReference>
<dbReference type="InterPro" id="IPR035966">
    <property type="entry name" value="PKF_sf"/>
</dbReference>
<keyword evidence="8" id="KW-0324">Glycolysis</keyword>
<name>A0A5J6VA75_9MICO</name>
<evidence type="ECO:0000256" key="8">
    <source>
        <dbReference type="ARBA" id="ARBA00023152"/>
    </source>
</evidence>
<dbReference type="InterPro" id="IPR022953">
    <property type="entry name" value="ATP_PFK"/>
</dbReference>
<evidence type="ECO:0000256" key="6">
    <source>
        <dbReference type="ARBA" id="ARBA00022777"/>
    </source>
</evidence>
<dbReference type="GO" id="GO:0006002">
    <property type="term" value="P:fructose 6-phosphate metabolic process"/>
    <property type="evidence" value="ECO:0007669"/>
    <property type="project" value="InterPro"/>
</dbReference>
<dbReference type="InterPro" id="IPR000023">
    <property type="entry name" value="Phosphofructokinase_dom"/>
</dbReference>
<protein>
    <submittedName>
        <fullName evidence="12">Phosphofructokinase</fullName>
    </submittedName>
</protein>
<comment type="pathway">
    <text evidence="2">Carbohydrate degradation; glycolysis; D-glyceraldehyde 3-phosphate and glycerone phosphate from D-glucose: step 3/4.</text>
</comment>
<dbReference type="PRINTS" id="PR00476">
    <property type="entry name" value="PHFRCTKINASE"/>
</dbReference>
<dbReference type="GO" id="GO:0030388">
    <property type="term" value="P:fructose 1,6-bisphosphate metabolic process"/>
    <property type="evidence" value="ECO:0007669"/>
    <property type="project" value="TreeGrafter"/>
</dbReference>
<dbReference type="OrthoDB" id="9802503at2"/>
<dbReference type="SUPFAM" id="SSF53784">
    <property type="entry name" value="Phosphofructokinase"/>
    <property type="match status" value="1"/>
</dbReference>
<evidence type="ECO:0000256" key="1">
    <source>
        <dbReference type="ARBA" id="ARBA00001946"/>
    </source>
</evidence>
<dbReference type="PANTHER" id="PTHR13697">
    <property type="entry name" value="PHOSPHOFRUCTOKINASE"/>
    <property type="match status" value="1"/>
</dbReference>
<dbReference type="KEGG" id="serw:FY030_15835"/>
<sequence length="458" mass="48728">MVTVLSINPTGHLRVCGLPAPTCRYGTSHRCPARVKRPRRDQTFASSGRASACSASLTTTQGPPTGRVHDGEGAANVRIGILTGGGDVPGLNPCIKAVVNRVHEEGHQVTGIRRGWGGLVGTNPDDPESVAANLLELDPSVVRTVDRTGGTFLHSSRTNPAKVRPRDVPDFLADQVSGEGPHDLTPHVLRVIEAAGIDVLIPIGGDDTLSYGLRMHKEGVPTIAIPKTMDNDVNGTDYCIGFSTAITRGVQFMHNLRTSTGSHERIAVVELFGRYSGETSLITAYLSGADRALIPEVPFDIDRVCELLLADKAKNPSNYAMVAISEGATLAGGDMMLSGEADAYGHRKLGGIGQVTGELIKERTGEDIVYQQVGYLMRSGSPDSLDLMVATNYAVMAADLALDGSTGRMVALRNGSYSSVPISVTGEGVKGVDVGELYDARNYRPKVRHVRGKPMFLY</sequence>
<evidence type="ECO:0000256" key="10">
    <source>
        <dbReference type="SAM" id="MobiDB-lite"/>
    </source>
</evidence>
<keyword evidence="5" id="KW-0479">Metal-binding</keyword>
<feature type="compositionally biased region" description="Low complexity" evidence="10">
    <location>
        <begin position="45"/>
        <end position="56"/>
    </location>
</feature>
<evidence type="ECO:0000256" key="2">
    <source>
        <dbReference type="ARBA" id="ARBA00004679"/>
    </source>
</evidence>
<dbReference type="GO" id="GO:0016208">
    <property type="term" value="F:AMP binding"/>
    <property type="evidence" value="ECO:0007669"/>
    <property type="project" value="TreeGrafter"/>
</dbReference>
<evidence type="ECO:0000256" key="7">
    <source>
        <dbReference type="ARBA" id="ARBA00022842"/>
    </source>
</evidence>
<dbReference type="EMBL" id="CP044427">
    <property type="protein sequence ID" value="QFG69982.1"/>
    <property type="molecule type" value="Genomic_DNA"/>
</dbReference>
<dbReference type="GO" id="GO:0042802">
    <property type="term" value="F:identical protein binding"/>
    <property type="evidence" value="ECO:0007669"/>
    <property type="project" value="TreeGrafter"/>
</dbReference>
<dbReference type="GO" id="GO:0046872">
    <property type="term" value="F:metal ion binding"/>
    <property type="evidence" value="ECO:0007669"/>
    <property type="project" value="UniProtKB-KW"/>
</dbReference>